<name>A0A6I6GIP2_9BACT</name>
<keyword evidence="11" id="KW-1185">Reference proteome</keyword>
<evidence type="ECO:0000256" key="3">
    <source>
        <dbReference type="ARBA" id="ARBA00022670"/>
    </source>
</evidence>
<sequence>MNRKHFLKNLLGTAAAVTAGTSAMAMPDPPVVRSLVQPPFLQPGDIIGITCPASPLEMKEMLNCSNALKTWGYEVCVGNTVGQVWERFGGSDAERAADVQLMLDDPSIKAILFARGGYGAMRMMDRVDWTSLRKNPKWLVGYSDITAIHCHVNAQFGLPTIHGDMVNGFKAIEDISTFSLKQVISGKRFEYRSPAFGLNRMGQATAMLVGGNLSLVAAMLGSKSELDTDGKILFLEEVSEYKYTLDRMLMSLKRSGKLDKLAGLIMGGITATKADAETPFAMSVEEIIFEKVADKNFPVCFNFPAGHIRNNMALKLGIYYTFRVTETGGSLTEMSTTLPLVPLPDIDSLLTPPEILP</sequence>
<keyword evidence="7" id="KW-0732">Signal</keyword>
<evidence type="ECO:0000256" key="4">
    <source>
        <dbReference type="ARBA" id="ARBA00022801"/>
    </source>
</evidence>
<feature type="domain" description="LD-carboxypeptidase N-terminal" evidence="8">
    <location>
        <begin position="47"/>
        <end position="163"/>
    </location>
</feature>
<feature type="active site" description="Nucleophile" evidence="6">
    <location>
        <position position="143"/>
    </location>
</feature>
<dbReference type="GO" id="GO:0008236">
    <property type="term" value="F:serine-type peptidase activity"/>
    <property type="evidence" value="ECO:0007669"/>
    <property type="project" value="UniProtKB-KW"/>
</dbReference>
<dbReference type="PANTHER" id="PTHR30237">
    <property type="entry name" value="MURAMOYLTETRAPEPTIDE CARBOXYPEPTIDASE"/>
    <property type="match status" value="1"/>
</dbReference>
<dbReference type="Proteomes" id="UP000426027">
    <property type="component" value="Chromosome"/>
</dbReference>
<evidence type="ECO:0000256" key="7">
    <source>
        <dbReference type="SAM" id="SignalP"/>
    </source>
</evidence>
<evidence type="ECO:0000256" key="2">
    <source>
        <dbReference type="ARBA" id="ARBA00022645"/>
    </source>
</evidence>
<organism evidence="10 11">
    <name type="scientific">Phnomibacter ginsenosidimutans</name>
    <dbReference type="NCBI Taxonomy" id="2676868"/>
    <lineage>
        <taxon>Bacteria</taxon>
        <taxon>Pseudomonadati</taxon>
        <taxon>Bacteroidota</taxon>
        <taxon>Chitinophagia</taxon>
        <taxon>Chitinophagales</taxon>
        <taxon>Chitinophagaceae</taxon>
        <taxon>Phnomibacter</taxon>
    </lineage>
</organism>
<dbReference type="InterPro" id="IPR029062">
    <property type="entry name" value="Class_I_gatase-like"/>
</dbReference>
<dbReference type="SUPFAM" id="SSF52317">
    <property type="entry name" value="Class I glutamine amidotransferase-like"/>
    <property type="match status" value="1"/>
</dbReference>
<keyword evidence="3" id="KW-0645">Protease</keyword>
<evidence type="ECO:0000256" key="5">
    <source>
        <dbReference type="ARBA" id="ARBA00022825"/>
    </source>
</evidence>
<feature type="active site" description="Charge relay system" evidence="6">
    <location>
        <position position="307"/>
    </location>
</feature>
<dbReference type="InterPro" id="IPR040449">
    <property type="entry name" value="Peptidase_S66_N"/>
</dbReference>
<reference evidence="10 11" key="1">
    <citation type="submission" date="2019-11" db="EMBL/GenBank/DDBJ databases">
        <authorList>
            <person name="Im W.T."/>
        </authorList>
    </citation>
    <scope>NUCLEOTIDE SEQUENCE [LARGE SCALE GENOMIC DNA]</scope>
    <source>
        <strain evidence="10 11">SB-02</strain>
    </source>
</reference>
<proteinExistence type="inferred from homology"/>
<keyword evidence="4" id="KW-0378">Hydrolase</keyword>
<evidence type="ECO:0000256" key="6">
    <source>
        <dbReference type="PIRSR" id="PIRSR028757-1"/>
    </source>
</evidence>
<dbReference type="EMBL" id="CP046566">
    <property type="protein sequence ID" value="QGW28285.1"/>
    <property type="molecule type" value="Genomic_DNA"/>
</dbReference>
<dbReference type="Gene3D" id="3.40.50.10740">
    <property type="entry name" value="Class I glutamine amidotransferase-like"/>
    <property type="match status" value="1"/>
</dbReference>
<keyword evidence="5" id="KW-0720">Serine protease</keyword>
<feature type="domain" description="LD-carboxypeptidase C-terminal" evidence="9">
    <location>
        <begin position="207"/>
        <end position="319"/>
    </location>
</feature>
<evidence type="ECO:0000313" key="11">
    <source>
        <dbReference type="Proteomes" id="UP000426027"/>
    </source>
</evidence>
<evidence type="ECO:0000259" key="9">
    <source>
        <dbReference type="Pfam" id="PF17676"/>
    </source>
</evidence>
<accession>A0A6I6GIP2</accession>
<dbReference type="InterPro" id="IPR040921">
    <property type="entry name" value="Peptidase_S66C"/>
</dbReference>
<feature type="signal peptide" evidence="7">
    <location>
        <begin position="1"/>
        <end position="25"/>
    </location>
</feature>
<dbReference type="InterPro" id="IPR027461">
    <property type="entry name" value="Carboxypeptidase_A_C_sf"/>
</dbReference>
<dbReference type="PIRSF" id="PIRSF028757">
    <property type="entry name" value="LD-carboxypeptidase"/>
    <property type="match status" value="1"/>
</dbReference>
<dbReference type="InterPro" id="IPR027478">
    <property type="entry name" value="LdcA_N"/>
</dbReference>
<feature type="chain" id="PRO_5026091889" evidence="7">
    <location>
        <begin position="26"/>
        <end position="357"/>
    </location>
</feature>
<dbReference type="InterPro" id="IPR003507">
    <property type="entry name" value="S66_fam"/>
</dbReference>
<dbReference type="Gene3D" id="3.50.30.60">
    <property type="entry name" value="LD-carboxypeptidase A C-terminal domain-like"/>
    <property type="match status" value="1"/>
</dbReference>
<dbReference type="GO" id="GO:0006508">
    <property type="term" value="P:proteolysis"/>
    <property type="evidence" value="ECO:0007669"/>
    <property type="project" value="UniProtKB-KW"/>
</dbReference>
<dbReference type="KEGG" id="fls:GLV81_09405"/>
<dbReference type="Pfam" id="PF17676">
    <property type="entry name" value="Peptidase_S66C"/>
    <property type="match status" value="1"/>
</dbReference>
<dbReference type="PANTHER" id="PTHR30237:SF2">
    <property type="entry name" value="MUREIN TETRAPEPTIDE CARBOXYPEPTIDASE"/>
    <property type="match status" value="1"/>
</dbReference>
<dbReference type="RefSeq" id="WP_157478642.1">
    <property type="nucleotide sequence ID" value="NZ_CP046566.1"/>
</dbReference>
<dbReference type="AlphaFoldDB" id="A0A6I6GIP2"/>
<dbReference type="CDD" id="cd07025">
    <property type="entry name" value="Peptidase_S66"/>
    <property type="match status" value="1"/>
</dbReference>
<gene>
    <name evidence="10" type="ORF">GLV81_09405</name>
</gene>
<evidence type="ECO:0000259" key="8">
    <source>
        <dbReference type="Pfam" id="PF02016"/>
    </source>
</evidence>
<dbReference type="GO" id="GO:0004180">
    <property type="term" value="F:carboxypeptidase activity"/>
    <property type="evidence" value="ECO:0007669"/>
    <property type="project" value="UniProtKB-KW"/>
</dbReference>
<comment type="similarity">
    <text evidence="1">Belongs to the peptidase S66 family.</text>
</comment>
<evidence type="ECO:0000313" key="10">
    <source>
        <dbReference type="EMBL" id="QGW28285.1"/>
    </source>
</evidence>
<keyword evidence="2 10" id="KW-0121">Carboxypeptidase</keyword>
<protein>
    <submittedName>
        <fullName evidence="10">LD-carboxypeptidase</fullName>
    </submittedName>
</protein>
<feature type="active site" description="Charge relay system" evidence="6">
    <location>
        <position position="236"/>
    </location>
</feature>
<dbReference type="Pfam" id="PF02016">
    <property type="entry name" value="Peptidase_S66"/>
    <property type="match status" value="1"/>
</dbReference>
<evidence type="ECO:0000256" key="1">
    <source>
        <dbReference type="ARBA" id="ARBA00010233"/>
    </source>
</evidence>
<dbReference type="SUPFAM" id="SSF141986">
    <property type="entry name" value="LD-carboxypeptidase A C-terminal domain-like"/>
    <property type="match status" value="1"/>
</dbReference>